<reference evidence="7 8" key="1">
    <citation type="journal article" date="2015" name="Nature">
        <title>rRNA introns, odd ribosomes, and small enigmatic genomes across a large radiation of phyla.</title>
        <authorList>
            <person name="Brown C.T."/>
            <person name="Hug L.A."/>
            <person name="Thomas B.C."/>
            <person name="Sharon I."/>
            <person name="Castelle C.J."/>
            <person name="Singh A."/>
            <person name="Wilkins M.J."/>
            <person name="Williams K.H."/>
            <person name="Banfield J.F."/>
        </authorList>
    </citation>
    <scope>NUCLEOTIDE SEQUENCE [LARGE SCALE GENOMIC DNA]</scope>
</reference>
<dbReference type="GO" id="GO:0006874">
    <property type="term" value="P:intracellular calcium ion homeostasis"/>
    <property type="evidence" value="ECO:0007669"/>
    <property type="project" value="TreeGrafter"/>
</dbReference>
<evidence type="ECO:0000313" key="8">
    <source>
        <dbReference type="Proteomes" id="UP000034160"/>
    </source>
</evidence>
<dbReference type="EMBL" id="LCCN01000011">
    <property type="protein sequence ID" value="KKS32041.1"/>
    <property type="molecule type" value="Genomic_DNA"/>
</dbReference>
<keyword evidence="4 5" id="KW-0472">Membrane</keyword>
<dbReference type="InterPro" id="IPR044880">
    <property type="entry name" value="NCX_ion-bd_dom_sf"/>
</dbReference>
<feature type="transmembrane region" description="Helical" evidence="5">
    <location>
        <begin position="291"/>
        <end position="309"/>
    </location>
</feature>
<keyword evidence="2 5" id="KW-0812">Transmembrane</keyword>
<evidence type="ECO:0000256" key="1">
    <source>
        <dbReference type="ARBA" id="ARBA00004141"/>
    </source>
</evidence>
<sequence length="311" mass="33632">MEYLILKFVFGVGLLLFATRIFIKLVGRISQRSKLSPLIIGTTVVAIGTSLPELVVSGASLIRGDLGLAWGNIVGSNIVNVLLVFPVGILMGKLRIGSTKTQRNILILFGATAVFMILQMWVKSGLVAGIILLVMAVLVTVEEYLWGVDGRKHEDAKRFKHQAVEKLRTVDIIQLIFILGLIALGGVMTVRSIDGISLVTGYSTTVLGLTLTAIATSLPELLTTIFSQEEHQDKVIIGNIMGSNLYNLLLIGGLITLFSVPQALAGREAAWLGLSTLVFGLILHRYSGKSVPRWVGLLLFAFLGGYIAMEM</sequence>
<feature type="transmembrane region" description="Helical" evidence="5">
    <location>
        <begin position="264"/>
        <end position="284"/>
    </location>
</feature>
<dbReference type="Proteomes" id="UP000034160">
    <property type="component" value="Unassembled WGS sequence"/>
</dbReference>
<evidence type="ECO:0000259" key="6">
    <source>
        <dbReference type="Pfam" id="PF01699"/>
    </source>
</evidence>
<evidence type="ECO:0000256" key="2">
    <source>
        <dbReference type="ARBA" id="ARBA00022692"/>
    </source>
</evidence>
<feature type="domain" description="Sodium/calcium exchanger membrane region" evidence="6">
    <location>
        <begin position="173"/>
        <end position="309"/>
    </location>
</feature>
<dbReference type="InterPro" id="IPR004837">
    <property type="entry name" value="NaCa_Exmemb"/>
</dbReference>
<evidence type="ECO:0000256" key="4">
    <source>
        <dbReference type="ARBA" id="ARBA00023136"/>
    </source>
</evidence>
<dbReference type="PANTHER" id="PTHR10846">
    <property type="entry name" value="SODIUM/POTASSIUM/CALCIUM EXCHANGER"/>
    <property type="match status" value="1"/>
</dbReference>
<feature type="transmembrane region" description="Helical" evidence="5">
    <location>
        <begin position="6"/>
        <end position="26"/>
    </location>
</feature>
<dbReference type="GO" id="GO:0008273">
    <property type="term" value="F:calcium, potassium:sodium antiporter activity"/>
    <property type="evidence" value="ECO:0007669"/>
    <property type="project" value="TreeGrafter"/>
</dbReference>
<protein>
    <recommendedName>
        <fullName evidence="6">Sodium/calcium exchanger membrane region domain-containing protein</fullName>
    </recommendedName>
</protein>
<comment type="caution">
    <text evidence="7">The sequence shown here is derived from an EMBL/GenBank/DDBJ whole genome shotgun (WGS) entry which is preliminary data.</text>
</comment>
<feature type="transmembrane region" description="Helical" evidence="5">
    <location>
        <begin position="104"/>
        <end position="122"/>
    </location>
</feature>
<evidence type="ECO:0000256" key="5">
    <source>
        <dbReference type="SAM" id="Phobius"/>
    </source>
</evidence>
<dbReference type="InterPro" id="IPR004481">
    <property type="entry name" value="K/Na/Ca-exchanger"/>
</dbReference>
<accession>A0A0G1AD49</accession>
<organism evidence="7 8">
    <name type="scientific">Candidatus Amesbacteria bacterium GW2011_GWA2_42_12</name>
    <dbReference type="NCBI Taxonomy" id="1618356"/>
    <lineage>
        <taxon>Bacteria</taxon>
        <taxon>Candidatus Amesiibacteriota</taxon>
    </lineage>
</organism>
<feature type="transmembrane region" description="Helical" evidence="5">
    <location>
        <begin position="68"/>
        <end position="92"/>
    </location>
</feature>
<feature type="transmembrane region" description="Helical" evidence="5">
    <location>
        <begin position="38"/>
        <end position="62"/>
    </location>
</feature>
<dbReference type="AlphaFoldDB" id="A0A0G1AD49"/>
<evidence type="ECO:0000256" key="3">
    <source>
        <dbReference type="ARBA" id="ARBA00022989"/>
    </source>
</evidence>
<evidence type="ECO:0000313" key="7">
    <source>
        <dbReference type="EMBL" id="KKS32041.1"/>
    </source>
</evidence>
<feature type="transmembrane region" description="Helical" evidence="5">
    <location>
        <begin position="202"/>
        <end position="223"/>
    </location>
</feature>
<dbReference type="Gene3D" id="1.20.1420.30">
    <property type="entry name" value="NCX, central ion-binding region"/>
    <property type="match status" value="1"/>
</dbReference>
<dbReference type="STRING" id="1618356.UU93_C0011G0002"/>
<dbReference type="GO" id="GO:0005886">
    <property type="term" value="C:plasma membrane"/>
    <property type="evidence" value="ECO:0007669"/>
    <property type="project" value="TreeGrafter"/>
</dbReference>
<comment type="subcellular location">
    <subcellularLocation>
        <location evidence="1">Membrane</location>
        <topology evidence="1">Multi-pass membrane protein</topology>
    </subcellularLocation>
</comment>
<dbReference type="Pfam" id="PF01699">
    <property type="entry name" value="Na_Ca_ex"/>
    <property type="match status" value="2"/>
</dbReference>
<feature type="transmembrane region" description="Helical" evidence="5">
    <location>
        <begin position="235"/>
        <end position="258"/>
    </location>
</feature>
<keyword evidence="3 5" id="KW-1133">Transmembrane helix</keyword>
<gene>
    <name evidence="7" type="ORF">UU93_C0011G0002</name>
</gene>
<feature type="transmembrane region" description="Helical" evidence="5">
    <location>
        <begin position="169"/>
        <end position="190"/>
    </location>
</feature>
<name>A0A0G1AD49_9BACT</name>
<feature type="transmembrane region" description="Helical" evidence="5">
    <location>
        <begin position="128"/>
        <end position="148"/>
    </location>
</feature>
<feature type="domain" description="Sodium/calcium exchanger membrane region" evidence="6">
    <location>
        <begin position="5"/>
        <end position="139"/>
    </location>
</feature>
<proteinExistence type="predicted"/>
<dbReference type="GO" id="GO:0005262">
    <property type="term" value="F:calcium channel activity"/>
    <property type="evidence" value="ECO:0007669"/>
    <property type="project" value="TreeGrafter"/>
</dbReference>
<dbReference type="PANTHER" id="PTHR10846:SF8">
    <property type="entry name" value="INNER MEMBRANE PROTEIN YRBG"/>
    <property type="match status" value="1"/>
</dbReference>